<keyword evidence="2" id="KW-1185">Reference proteome</keyword>
<evidence type="ECO:0000313" key="1">
    <source>
        <dbReference type="EMBL" id="KAF9507800.1"/>
    </source>
</evidence>
<accession>A0A9P6AL01</accession>
<dbReference type="EMBL" id="MU129072">
    <property type="protein sequence ID" value="KAF9507800.1"/>
    <property type="molecule type" value="Genomic_DNA"/>
</dbReference>
<name>A0A9P6AL01_9AGAM</name>
<sequence length="52" mass="5936">MHPGRGSLARAAWGRQMVRSRGVGCYLHRDDDGMGKRWPKSIWLSARKRVNA</sequence>
<evidence type="ECO:0000313" key="2">
    <source>
        <dbReference type="Proteomes" id="UP000886523"/>
    </source>
</evidence>
<dbReference type="Proteomes" id="UP000886523">
    <property type="component" value="Unassembled WGS sequence"/>
</dbReference>
<protein>
    <submittedName>
        <fullName evidence="1">Uncharacterized protein</fullName>
    </submittedName>
</protein>
<proteinExistence type="predicted"/>
<gene>
    <name evidence="1" type="ORF">BS47DRAFT_275616</name>
</gene>
<organism evidence="1 2">
    <name type="scientific">Hydnum rufescens UP504</name>
    <dbReference type="NCBI Taxonomy" id="1448309"/>
    <lineage>
        <taxon>Eukaryota</taxon>
        <taxon>Fungi</taxon>
        <taxon>Dikarya</taxon>
        <taxon>Basidiomycota</taxon>
        <taxon>Agaricomycotina</taxon>
        <taxon>Agaricomycetes</taxon>
        <taxon>Cantharellales</taxon>
        <taxon>Hydnaceae</taxon>
        <taxon>Hydnum</taxon>
    </lineage>
</organism>
<reference evidence="1" key="1">
    <citation type="journal article" date="2020" name="Nat. Commun.">
        <title>Large-scale genome sequencing of mycorrhizal fungi provides insights into the early evolution of symbiotic traits.</title>
        <authorList>
            <person name="Miyauchi S."/>
            <person name="Kiss E."/>
            <person name="Kuo A."/>
            <person name="Drula E."/>
            <person name="Kohler A."/>
            <person name="Sanchez-Garcia M."/>
            <person name="Morin E."/>
            <person name="Andreopoulos B."/>
            <person name="Barry K.W."/>
            <person name="Bonito G."/>
            <person name="Buee M."/>
            <person name="Carver A."/>
            <person name="Chen C."/>
            <person name="Cichocki N."/>
            <person name="Clum A."/>
            <person name="Culley D."/>
            <person name="Crous P.W."/>
            <person name="Fauchery L."/>
            <person name="Girlanda M."/>
            <person name="Hayes R.D."/>
            <person name="Keri Z."/>
            <person name="LaButti K."/>
            <person name="Lipzen A."/>
            <person name="Lombard V."/>
            <person name="Magnuson J."/>
            <person name="Maillard F."/>
            <person name="Murat C."/>
            <person name="Nolan M."/>
            <person name="Ohm R.A."/>
            <person name="Pangilinan J."/>
            <person name="Pereira M.F."/>
            <person name="Perotto S."/>
            <person name="Peter M."/>
            <person name="Pfister S."/>
            <person name="Riley R."/>
            <person name="Sitrit Y."/>
            <person name="Stielow J.B."/>
            <person name="Szollosi G."/>
            <person name="Zifcakova L."/>
            <person name="Stursova M."/>
            <person name="Spatafora J.W."/>
            <person name="Tedersoo L."/>
            <person name="Vaario L.M."/>
            <person name="Yamada A."/>
            <person name="Yan M."/>
            <person name="Wang P."/>
            <person name="Xu J."/>
            <person name="Bruns T."/>
            <person name="Baldrian P."/>
            <person name="Vilgalys R."/>
            <person name="Dunand C."/>
            <person name="Henrissat B."/>
            <person name="Grigoriev I.V."/>
            <person name="Hibbett D."/>
            <person name="Nagy L.G."/>
            <person name="Martin F.M."/>
        </authorList>
    </citation>
    <scope>NUCLEOTIDE SEQUENCE</scope>
    <source>
        <strain evidence="1">UP504</strain>
    </source>
</reference>
<comment type="caution">
    <text evidence="1">The sequence shown here is derived from an EMBL/GenBank/DDBJ whole genome shotgun (WGS) entry which is preliminary data.</text>
</comment>
<dbReference type="AlphaFoldDB" id="A0A9P6AL01"/>